<name>A0AA38JT69_9AGAR</name>
<reference evidence="1" key="2">
    <citation type="journal article" date="2023" name="Proc. Natl. Acad. Sci. U.S.A.">
        <title>A global phylogenomic analysis of the shiitake genus Lentinula.</title>
        <authorList>
            <person name="Sierra-Patev S."/>
            <person name="Min B."/>
            <person name="Naranjo-Ortiz M."/>
            <person name="Looney B."/>
            <person name="Konkel Z."/>
            <person name="Slot J.C."/>
            <person name="Sakamoto Y."/>
            <person name="Steenwyk J.L."/>
            <person name="Rokas A."/>
            <person name="Carro J."/>
            <person name="Camarero S."/>
            <person name="Ferreira P."/>
            <person name="Molpeceres G."/>
            <person name="Ruiz-Duenas F.J."/>
            <person name="Serrano A."/>
            <person name="Henrissat B."/>
            <person name="Drula E."/>
            <person name="Hughes K.W."/>
            <person name="Mata J.L."/>
            <person name="Ishikawa N.K."/>
            <person name="Vargas-Isla R."/>
            <person name="Ushijima S."/>
            <person name="Smith C.A."/>
            <person name="Donoghue J."/>
            <person name="Ahrendt S."/>
            <person name="Andreopoulos W."/>
            <person name="He G."/>
            <person name="LaButti K."/>
            <person name="Lipzen A."/>
            <person name="Ng V."/>
            <person name="Riley R."/>
            <person name="Sandor L."/>
            <person name="Barry K."/>
            <person name="Martinez A.T."/>
            <person name="Xiao Y."/>
            <person name="Gibbons J.G."/>
            <person name="Terashima K."/>
            <person name="Grigoriev I.V."/>
            <person name="Hibbett D."/>
        </authorList>
    </citation>
    <scope>NUCLEOTIDE SEQUENCE</scope>
    <source>
        <strain evidence="1">ET3784</strain>
    </source>
</reference>
<reference evidence="1" key="1">
    <citation type="submission" date="2022-08" db="EMBL/GenBank/DDBJ databases">
        <authorList>
            <consortium name="DOE Joint Genome Institute"/>
            <person name="Min B."/>
            <person name="Sierra-Patev S."/>
            <person name="Naranjo-Ortiz M."/>
            <person name="Looney B."/>
            <person name="Konkel Z."/>
            <person name="Slot J.C."/>
            <person name="Sakamoto Y."/>
            <person name="Steenwyk J.L."/>
            <person name="Rokas A."/>
            <person name="Carro J."/>
            <person name="Camarero S."/>
            <person name="Ferreira P."/>
            <person name="Molpeceres G."/>
            <person name="Ruiz-duenas F.J."/>
            <person name="Serrano A."/>
            <person name="Henrissat B."/>
            <person name="Drula E."/>
            <person name="Hughes K.W."/>
            <person name="Mata J.L."/>
            <person name="Ishikawa N.K."/>
            <person name="Vargas-Isla R."/>
            <person name="Ushijima S."/>
            <person name="Smith C.A."/>
            <person name="Ahrendt S."/>
            <person name="Andreopoulos W."/>
            <person name="He G."/>
            <person name="LaButti K."/>
            <person name="Lipzen A."/>
            <person name="Ng V."/>
            <person name="Riley R."/>
            <person name="Sandor L."/>
            <person name="Barry K."/>
            <person name="Martinez A.T."/>
            <person name="Xiao Y."/>
            <person name="Gibbons J.G."/>
            <person name="Terashima K."/>
            <person name="Hibbett D.S."/>
            <person name="Grigoriev I.V."/>
        </authorList>
    </citation>
    <scope>NUCLEOTIDE SEQUENCE</scope>
    <source>
        <strain evidence="1">ET3784</strain>
    </source>
</reference>
<accession>A0AA38JT69</accession>
<gene>
    <name evidence="1" type="ORF">DFJ43DRAFT_1149938</name>
</gene>
<dbReference type="Proteomes" id="UP001176059">
    <property type="component" value="Unassembled WGS sequence"/>
</dbReference>
<comment type="caution">
    <text evidence="1">The sequence shown here is derived from an EMBL/GenBank/DDBJ whole genome shotgun (WGS) entry which is preliminary data.</text>
</comment>
<dbReference type="AlphaFoldDB" id="A0AA38JT69"/>
<evidence type="ECO:0000313" key="1">
    <source>
        <dbReference type="EMBL" id="KAJ3736828.1"/>
    </source>
</evidence>
<keyword evidence="2" id="KW-1185">Reference proteome</keyword>
<dbReference type="EMBL" id="JANVFO010000004">
    <property type="protein sequence ID" value="KAJ3736828.1"/>
    <property type="molecule type" value="Genomic_DNA"/>
</dbReference>
<protein>
    <submittedName>
        <fullName evidence="1">Uncharacterized protein</fullName>
    </submittedName>
</protein>
<sequence length="606" mass="68055">MASIDAEDIPLTYENVRRYPQILTRLAQPGEGVSNVLDGRVGNILPGNIIVTSPNSNFLFSPMLQPNERRPFVPSHAHLALIRTPSTDTNDKWAPAWKLPKESDFEPVDVDCIAKGLGLLTNTLYSDLAALAGIVRGRLASCKEYTRDEPDPYLLLASLQIQRLLDQLKVVSPLKDIFLRVAVLQRNILELDARIRFFNSDWQQRFRDAKKRAKVHAPAKVIGAFTEDLDNIDLLYYSGVPVWYVRHVGDSVATPLGSQDVRIEQKIRADDSTPPHRIIYEGLPGKPERYAAMGAYIRSLFYYPPLLGSPAPQSLTSMSRAIATASKTPVNRRSLHSHTRRPVNRAHNTFVEPSSPLMPPANPVWAKALELLADNDPYLTSSESILPLPASLHPLSNLRCNRASSSHGYTFAISSSTSYLVIRESSGENSKTKAGKQHAEMKELLEKRCHGHFNGRMVLFIKAGPLLSDAREILWDLNELNFRQELLLLDRQLDRSGMLPFDRELCLEECWVGSIQQSDISRAGQGLGAPSVQDRVPYLRALHRVMSTWNGDRPEAVWNAFPKDSGAHNYAVILERVESSMAIFYTDSFLKVYRRAACIPRYLITR</sequence>
<evidence type="ECO:0000313" key="2">
    <source>
        <dbReference type="Proteomes" id="UP001176059"/>
    </source>
</evidence>
<proteinExistence type="predicted"/>
<organism evidence="1 2">
    <name type="scientific">Lentinula guzmanii</name>
    <dbReference type="NCBI Taxonomy" id="2804957"/>
    <lineage>
        <taxon>Eukaryota</taxon>
        <taxon>Fungi</taxon>
        <taxon>Dikarya</taxon>
        <taxon>Basidiomycota</taxon>
        <taxon>Agaricomycotina</taxon>
        <taxon>Agaricomycetes</taxon>
        <taxon>Agaricomycetidae</taxon>
        <taxon>Agaricales</taxon>
        <taxon>Marasmiineae</taxon>
        <taxon>Omphalotaceae</taxon>
        <taxon>Lentinula</taxon>
    </lineage>
</organism>